<feature type="transmembrane region" description="Helical" evidence="6">
    <location>
        <begin position="720"/>
        <end position="742"/>
    </location>
</feature>
<feature type="transmembrane region" description="Helical" evidence="6">
    <location>
        <begin position="66"/>
        <end position="84"/>
    </location>
</feature>
<dbReference type="InterPro" id="IPR023299">
    <property type="entry name" value="ATPase_P-typ_cyto_dom_N"/>
</dbReference>
<reference evidence="8" key="1">
    <citation type="journal article" date="2020" name="Appl. Environ. Microbiol.">
        <title>Medium-Chain Fatty Acid Synthesis by 'Candidatus Weimeria bifida' gen. nov., sp. nov., and 'Candidatus Pseudoramibacter fermentans' sp. nov.</title>
        <authorList>
            <person name="Scarborough M.J."/>
            <person name="Myers K.S."/>
            <person name="Donohue T.J."/>
            <person name="Noguera D.R."/>
        </authorList>
    </citation>
    <scope>NUCLEOTIDE SEQUENCE</scope>
    <source>
        <strain evidence="8">LCO1.1</strain>
    </source>
</reference>
<keyword evidence="9" id="KW-1185">Reference proteome</keyword>
<accession>A0A6N7IZQ6</accession>
<dbReference type="Gene3D" id="3.40.50.1000">
    <property type="entry name" value="HAD superfamily/HAD-like"/>
    <property type="match status" value="1"/>
</dbReference>
<dbReference type="EMBL" id="VOGC01000006">
    <property type="protein sequence ID" value="MQN01836.1"/>
    <property type="molecule type" value="Genomic_DNA"/>
</dbReference>
<evidence type="ECO:0000256" key="2">
    <source>
        <dbReference type="ARBA" id="ARBA00022692"/>
    </source>
</evidence>
<dbReference type="PRINTS" id="PR00119">
    <property type="entry name" value="CATATPASE"/>
</dbReference>
<organism evidence="8 9">
    <name type="scientific">Candidatus Weimeria bifida</name>
    <dbReference type="NCBI Taxonomy" id="2599074"/>
    <lineage>
        <taxon>Bacteria</taxon>
        <taxon>Bacillati</taxon>
        <taxon>Bacillota</taxon>
        <taxon>Clostridia</taxon>
        <taxon>Lachnospirales</taxon>
        <taxon>Lachnospiraceae</taxon>
        <taxon>Candidatus Weimeria</taxon>
    </lineage>
</organism>
<dbReference type="AlphaFoldDB" id="A0A6N7IZQ6"/>
<feature type="transmembrane region" description="Helical" evidence="6">
    <location>
        <begin position="694"/>
        <end position="713"/>
    </location>
</feature>
<evidence type="ECO:0000256" key="1">
    <source>
        <dbReference type="ARBA" id="ARBA00004141"/>
    </source>
</evidence>
<evidence type="ECO:0000313" key="9">
    <source>
        <dbReference type="Proteomes" id="UP000460257"/>
    </source>
</evidence>
<evidence type="ECO:0000259" key="7">
    <source>
        <dbReference type="Pfam" id="PF00122"/>
    </source>
</evidence>
<dbReference type="SFLD" id="SFLDS00003">
    <property type="entry name" value="Haloacid_Dehalogenase"/>
    <property type="match status" value="1"/>
</dbReference>
<dbReference type="InterPro" id="IPR059000">
    <property type="entry name" value="ATPase_P-type_domA"/>
</dbReference>
<name>A0A6N7IZQ6_9FIRM</name>
<keyword evidence="2 6" id="KW-0812">Transmembrane</keyword>
<dbReference type="Pfam" id="PF00702">
    <property type="entry name" value="Hydrolase"/>
    <property type="match status" value="1"/>
</dbReference>
<dbReference type="Gene3D" id="1.20.1110.10">
    <property type="entry name" value="Calcium-transporting ATPase, transmembrane domain"/>
    <property type="match status" value="1"/>
</dbReference>
<evidence type="ECO:0000313" key="8">
    <source>
        <dbReference type="EMBL" id="MQN01836.1"/>
    </source>
</evidence>
<dbReference type="InterPro" id="IPR001757">
    <property type="entry name" value="P_typ_ATPase"/>
</dbReference>
<gene>
    <name evidence="8" type="ORF">FRC54_07940</name>
</gene>
<feature type="transmembrane region" description="Helical" evidence="6">
    <location>
        <begin position="748"/>
        <end position="767"/>
    </location>
</feature>
<keyword evidence="3" id="KW-1278">Translocase</keyword>
<dbReference type="SUPFAM" id="SSF81665">
    <property type="entry name" value="Calcium ATPase, transmembrane domain M"/>
    <property type="match status" value="1"/>
</dbReference>
<dbReference type="SUPFAM" id="SSF81653">
    <property type="entry name" value="Calcium ATPase, transduction domain A"/>
    <property type="match status" value="1"/>
</dbReference>
<dbReference type="GO" id="GO:0005524">
    <property type="term" value="F:ATP binding"/>
    <property type="evidence" value="ECO:0007669"/>
    <property type="project" value="InterPro"/>
</dbReference>
<dbReference type="GO" id="GO:0016887">
    <property type="term" value="F:ATP hydrolysis activity"/>
    <property type="evidence" value="ECO:0007669"/>
    <property type="project" value="InterPro"/>
</dbReference>
<evidence type="ECO:0000256" key="5">
    <source>
        <dbReference type="ARBA" id="ARBA00023136"/>
    </source>
</evidence>
<dbReference type="InterPro" id="IPR018303">
    <property type="entry name" value="ATPase_P-typ_P_site"/>
</dbReference>
<dbReference type="Pfam" id="PF00122">
    <property type="entry name" value="E1-E2_ATPase"/>
    <property type="match status" value="1"/>
</dbReference>
<dbReference type="Gene3D" id="3.40.1110.10">
    <property type="entry name" value="Calcium-transporting ATPase, cytoplasmic domain N"/>
    <property type="match status" value="1"/>
</dbReference>
<dbReference type="Gene3D" id="2.70.150.10">
    <property type="entry name" value="Calcium-transporting ATPase, cytoplasmic transduction domain A"/>
    <property type="match status" value="1"/>
</dbReference>
<dbReference type="PROSITE" id="PS00154">
    <property type="entry name" value="ATPASE_E1_E2"/>
    <property type="match status" value="1"/>
</dbReference>
<dbReference type="SFLD" id="SFLDG00002">
    <property type="entry name" value="C1.7:_P-type_atpase_like"/>
    <property type="match status" value="1"/>
</dbReference>
<dbReference type="InterPro" id="IPR008250">
    <property type="entry name" value="ATPase_P-typ_transduc_dom_A_sf"/>
</dbReference>
<dbReference type="PANTHER" id="PTHR42861">
    <property type="entry name" value="CALCIUM-TRANSPORTING ATPASE"/>
    <property type="match status" value="1"/>
</dbReference>
<proteinExistence type="predicted"/>
<dbReference type="PRINTS" id="PR00120">
    <property type="entry name" value="HATPASE"/>
</dbReference>
<feature type="transmembrane region" description="Helical" evidence="6">
    <location>
        <begin position="254"/>
        <end position="280"/>
    </location>
</feature>
<evidence type="ECO:0000256" key="4">
    <source>
        <dbReference type="ARBA" id="ARBA00022989"/>
    </source>
</evidence>
<dbReference type="InterPro" id="IPR044492">
    <property type="entry name" value="P_typ_ATPase_HD_dom"/>
</dbReference>
<feature type="transmembrane region" description="Helical" evidence="6">
    <location>
        <begin position="599"/>
        <end position="618"/>
    </location>
</feature>
<dbReference type="Proteomes" id="UP000460257">
    <property type="component" value="Unassembled WGS sequence"/>
</dbReference>
<dbReference type="SFLD" id="SFLDF00027">
    <property type="entry name" value="p-type_atpase"/>
    <property type="match status" value="1"/>
</dbReference>
<dbReference type="InterPro" id="IPR036412">
    <property type="entry name" value="HAD-like_sf"/>
</dbReference>
<dbReference type="GO" id="GO:0016020">
    <property type="term" value="C:membrane"/>
    <property type="evidence" value="ECO:0007669"/>
    <property type="project" value="UniProtKB-SubCell"/>
</dbReference>
<keyword evidence="5 6" id="KW-0472">Membrane</keyword>
<feature type="transmembrane region" description="Helical" evidence="6">
    <location>
        <begin position="630"/>
        <end position="646"/>
    </location>
</feature>
<feature type="transmembrane region" description="Helical" evidence="6">
    <location>
        <begin position="38"/>
        <end position="60"/>
    </location>
</feature>
<comment type="caution">
    <text evidence="8">The sequence shown here is derived from an EMBL/GenBank/DDBJ whole genome shotgun (WGS) entry which is preliminary data.</text>
</comment>
<sequence>MEQYGIRGLNEEEVAERISEGKVNRTGDQKTETLGTIILKNVFTFFNIIFFILAALVIAAGSFKNLTFMIVVILNTIIGIIQEYRAKKILDKLSVMDQSTVSVIRSGGEKTLSVDDLVKDDLIKIKSGTQIPADAVLVDGAVSVNESLLTGEADEIEKIPVGGDNDLRSGSFVVSGEGLARLTKVGGESYITQLSNRAKTMKKGKNSSEMVHAIDLFVKIAGILIIPIGITMFLQSYRIQGLSFSLSVSSMVAAVVGMIPEGLYLLLSIALAMSAARLALNHVVLHDMRSIETLAHVDTLCVDKTGTITTGEMDVTECISPDGSDIGEYKPILGAYLNAMPDQNVTMKALRKYFKKAGQLEVISKVPFSSKNKYSELTAKEVTYRLGAPEMILGSDISKYSNLIGKYADRGERVLVFARKDSGEEDKEKKDGENIFKPLMFIAIKDVIRPNARETFAFFQKEDVTIRVISGDNPRTVSRIANTAGIKDADRYVDCSALKDDAALEQAVNEKIVFGRVSPEQKMKIVKILKKQKHIVAMTGDGVNDILAMKEADCSIAMGNGSDAARQSSQVVLLDNDFGHMTNIVYEGRRDVNNISRSATLFIAKNLFSFFLALFSIWHVMQYPLQPNQISLISMFNIGLPAFLLAMEPNQNRPHRHFLRHVIFTAFPASVTEFFIIVGMVIFCNVFKIPDSDVSVAATFLLAIVGFMILGSISRPFNAFRIFVIALCVVGLIGFSFVLPSLFDIKLITYRCAMLFGLFAICAIPLFEYTSKLLHWIEKKLNREELRA</sequence>
<feature type="domain" description="P-type ATPase A" evidence="7">
    <location>
        <begin position="96"/>
        <end position="196"/>
    </location>
</feature>
<feature type="transmembrane region" description="Helical" evidence="6">
    <location>
        <begin position="658"/>
        <end position="682"/>
    </location>
</feature>
<dbReference type="NCBIfam" id="TIGR01494">
    <property type="entry name" value="ATPase_P-type"/>
    <property type="match status" value="2"/>
</dbReference>
<dbReference type="InterPro" id="IPR023214">
    <property type="entry name" value="HAD_sf"/>
</dbReference>
<feature type="transmembrane region" description="Helical" evidence="6">
    <location>
        <begin position="211"/>
        <end position="234"/>
    </location>
</feature>
<keyword evidence="4 6" id="KW-1133">Transmembrane helix</keyword>
<dbReference type="InterPro" id="IPR023298">
    <property type="entry name" value="ATPase_P-typ_TM_dom_sf"/>
</dbReference>
<dbReference type="SUPFAM" id="SSF56784">
    <property type="entry name" value="HAD-like"/>
    <property type="match status" value="1"/>
</dbReference>
<evidence type="ECO:0000256" key="6">
    <source>
        <dbReference type="SAM" id="Phobius"/>
    </source>
</evidence>
<protein>
    <submittedName>
        <fullName evidence="8">HAD-IC family P-type ATPase</fullName>
    </submittedName>
</protein>
<evidence type="ECO:0000256" key="3">
    <source>
        <dbReference type="ARBA" id="ARBA00022967"/>
    </source>
</evidence>
<comment type="subcellular location">
    <subcellularLocation>
        <location evidence="1">Membrane</location>
        <topology evidence="1">Multi-pass membrane protein</topology>
    </subcellularLocation>
</comment>